<dbReference type="OrthoDB" id="5374569at2759"/>
<reference evidence="2" key="1">
    <citation type="submission" date="2022-10" db="EMBL/GenBank/DDBJ databases">
        <title>Tapping the CABI collections for fungal endophytes: first genome assemblies for Collariella, Neodidymelliopsis, Ascochyta clinopodiicola, Didymella pomorum, Didymosphaeria variabile, Neocosmospora piperis and Neocucurbitaria cava.</title>
        <authorList>
            <person name="Hill R."/>
        </authorList>
    </citation>
    <scope>NUCLEOTIDE SEQUENCE</scope>
    <source>
        <strain evidence="2">IMI 355091</strain>
    </source>
</reference>
<organism evidence="2 3">
    <name type="scientific">Didymella pomorum</name>
    <dbReference type="NCBI Taxonomy" id="749634"/>
    <lineage>
        <taxon>Eukaryota</taxon>
        <taxon>Fungi</taxon>
        <taxon>Dikarya</taxon>
        <taxon>Ascomycota</taxon>
        <taxon>Pezizomycotina</taxon>
        <taxon>Dothideomycetes</taxon>
        <taxon>Pleosporomycetidae</taxon>
        <taxon>Pleosporales</taxon>
        <taxon>Pleosporineae</taxon>
        <taxon>Didymellaceae</taxon>
        <taxon>Didymella</taxon>
    </lineage>
</organism>
<accession>A0A9W8ZHR9</accession>
<dbReference type="EMBL" id="JAPEVA010000020">
    <property type="protein sequence ID" value="KAJ4407561.1"/>
    <property type="molecule type" value="Genomic_DNA"/>
</dbReference>
<feature type="compositionally biased region" description="Basic and acidic residues" evidence="1">
    <location>
        <begin position="175"/>
        <end position="196"/>
    </location>
</feature>
<sequence length="215" mass="24044">MPRQLPWKSGGGWGSRTQTIKSSVSKTTSKTTTIPDDVDDDFFDGTVFASSSKVKGKGKAKVASDSDDLLPEAGTSTPHNTKSKFAEQKERAPSSSPPLLADYAAPHDEPMRKGVSKFDLRDDEWIMVEDEFLETAKLFTRHLHIAEYDRLKASIEEKKREAEVARPVVEGAKRSVDGKMKERARVQENRQKKAIRDVFASQNDSSEDDRASYHI</sequence>
<evidence type="ECO:0000256" key="1">
    <source>
        <dbReference type="SAM" id="MobiDB-lite"/>
    </source>
</evidence>
<proteinExistence type="predicted"/>
<evidence type="ECO:0000313" key="2">
    <source>
        <dbReference type="EMBL" id="KAJ4407561.1"/>
    </source>
</evidence>
<dbReference type="AlphaFoldDB" id="A0A9W8ZHR9"/>
<feature type="compositionally biased region" description="Low complexity" evidence="1">
    <location>
        <begin position="17"/>
        <end position="33"/>
    </location>
</feature>
<protein>
    <submittedName>
        <fullName evidence="2">Uncharacterized protein</fullName>
    </submittedName>
</protein>
<feature type="compositionally biased region" description="Basic and acidic residues" evidence="1">
    <location>
        <begin position="105"/>
        <end position="115"/>
    </location>
</feature>
<gene>
    <name evidence="2" type="ORF">N0V91_003830</name>
</gene>
<evidence type="ECO:0000313" key="3">
    <source>
        <dbReference type="Proteomes" id="UP001140510"/>
    </source>
</evidence>
<comment type="caution">
    <text evidence="2">The sequence shown here is derived from an EMBL/GenBank/DDBJ whole genome shotgun (WGS) entry which is preliminary data.</text>
</comment>
<feature type="region of interest" description="Disordered" evidence="1">
    <location>
        <begin position="1"/>
        <end position="36"/>
    </location>
</feature>
<keyword evidence="3" id="KW-1185">Reference proteome</keyword>
<name>A0A9W8ZHR9_9PLEO</name>
<feature type="region of interest" description="Disordered" evidence="1">
    <location>
        <begin position="175"/>
        <end position="215"/>
    </location>
</feature>
<dbReference type="Proteomes" id="UP001140510">
    <property type="component" value="Unassembled WGS sequence"/>
</dbReference>
<feature type="region of interest" description="Disordered" evidence="1">
    <location>
        <begin position="51"/>
        <end position="115"/>
    </location>
</feature>